<protein>
    <submittedName>
        <fullName evidence="2">Uncharacterized protein</fullName>
    </submittedName>
</protein>
<feature type="region of interest" description="Disordered" evidence="1">
    <location>
        <begin position="89"/>
        <end position="131"/>
    </location>
</feature>
<keyword evidence="4" id="KW-1185">Reference proteome</keyword>
<feature type="compositionally biased region" description="Basic residues" evidence="1">
    <location>
        <begin position="29"/>
        <end position="40"/>
    </location>
</feature>
<feature type="compositionally biased region" description="Polar residues" evidence="1">
    <location>
        <begin position="104"/>
        <end position="118"/>
    </location>
</feature>
<reference evidence="2" key="1">
    <citation type="submission" date="2017-01" db="EMBL/GenBank/DDBJ databases">
        <authorList>
            <person name="Mah S.A."/>
            <person name="Swanson W.J."/>
            <person name="Moy G.W."/>
            <person name="Vacquier V.D."/>
        </authorList>
    </citation>
    <scope>NUCLEOTIDE SEQUENCE [LARGE SCALE GENOMIC DNA]</scope>
    <source>
        <strain evidence="2">COL-18-3</strain>
    </source>
</reference>
<evidence type="ECO:0000256" key="1">
    <source>
        <dbReference type="SAM" id="MobiDB-lite"/>
    </source>
</evidence>
<evidence type="ECO:0000313" key="3">
    <source>
        <dbReference type="EMBL" id="OMH84748.1"/>
    </source>
</evidence>
<proteinExistence type="predicted"/>
<dbReference type="AlphaFoldDB" id="A0A1R1PQV9"/>
<organism evidence="2 4">
    <name type="scientific">Zancudomyces culisetae</name>
    <name type="common">Gut fungus</name>
    <name type="synonym">Smittium culisetae</name>
    <dbReference type="NCBI Taxonomy" id="1213189"/>
    <lineage>
        <taxon>Eukaryota</taxon>
        <taxon>Fungi</taxon>
        <taxon>Fungi incertae sedis</taxon>
        <taxon>Zoopagomycota</taxon>
        <taxon>Kickxellomycotina</taxon>
        <taxon>Harpellomycetes</taxon>
        <taxon>Harpellales</taxon>
        <taxon>Legeriomycetaceae</taxon>
        <taxon>Zancudomyces</taxon>
    </lineage>
</organism>
<feature type="compositionally biased region" description="Basic and acidic residues" evidence="1">
    <location>
        <begin position="17"/>
        <end position="28"/>
    </location>
</feature>
<accession>A0A1R1PQV9</accession>
<reference evidence="4" key="2">
    <citation type="submission" date="2017-01" db="EMBL/GenBank/DDBJ databases">
        <authorList>
            <person name="Wang Y."/>
            <person name="White M."/>
            <person name="Kvist S."/>
            <person name="Moncalvo J.-M."/>
        </authorList>
    </citation>
    <scope>NUCLEOTIDE SEQUENCE [LARGE SCALE GENOMIC DNA]</scope>
    <source>
        <strain evidence="4">COL-18-3</strain>
    </source>
</reference>
<evidence type="ECO:0000313" key="2">
    <source>
        <dbReference type="EMBL" id="OMH83375.1"/>
    </source>
</evidence>
<comment type="caution">
    <text evidence="2">The sequence shown here is derived from an EMBL/GenBank/DDBJ whole genome shotgun (WGS) entry which is preliminary data.</text>
</comment>
<dbReference type="Proteomes" id="UP000188320">
    <property type="component" value="Unassembled WGS sequence"/>
</dbReference>
<evidence type="ECO:0000313" key="4">
    <source>
        <dbReference type="Proteomes" id="UP000188320"/>
    </source>
</evidence>
<feature type="region of interest" description="Disordered" evidence="1">
    <location>
        <begin position="17"/>
        <end position="61"/>
    </location>
</feature>
<sequence>MEREAKKEQKILDFEEKKRKIEEVEENKRKKRKEQRQRRRNNGDKKKVNLEKLAEPETSNQFKMVPNTFALSEQGDDLNIKSLISDSDAEPLVSSTHNKDTNPLHGTNISSDENSAKTSSRHRTFTNIIDE</sequence>
<feature type="compositionally biased region" description="Basic and acidic residues" evidence="1">
    <location>
        <begin position="41"/>
        <end position="55"/>
    </location>
</feature>
<dbReference type="EMBL" id="LSSK01000428">
    <property type="protein sequence ID" value="OMH83375.1"/>
    <property type="molecule type" value="Genomic_DNA"/>
</dbReference>
<name>A0A1R1PQV9_ZANCU</name>
<dbReference type="EMBL" id="LSSK01000154">
    <property type="protein sequence ID" value="OMH84748.1"/>
    <property type="molecule type" value="Genomic_DNA"/>
</dbReference>
<gene>
    <name evidence="3" type="ORF">AX774_g1712</name>
    <name evidence="2" type="ORF">AX774_g3118</name>
</gene>